<name>A0A075AYK5_ROZAC</name>
<dbReference type="PIRSF" id="PIRSF025024">
    <property type="entry name" value="Transcriptional_adaptor_2"/>
    <property type="match status" value="1"/>
</dbReference>
<dbReference type="InterPro" id="IPR017884">
    <property type="entry name" value="SANT_dom"/>
</dbReference>
<reference evidence="14 15" key="1">
    <citation type="journal article" date="2013" name="Curr. Biol.">
        <title>Shared signatures of parasitism and phylogenomics unite Cryptomycota and microsporidia.</title>
        <authorList>
            <person name="James T.Y."/>
            <person name="Pelin A."/>
            <person name="Bonen L."/>
            <person name="Ahrendt S."/>
            <person name="Sain D."/>
            <person name="Corradi N."/>
            <person name="Stajich J.E."/>
        </authorList>
    </citation>
    <scope>NUCLEOTIDE SEQUENCE [LARGE SCALE GENOMIC DNA]</scope>
    <source>
        <strain evidence="14 15">CSF55</strain>
    </source>
</reference>
<evidence type="ECO:0000256" key="4">
    <source>
        <dbReference type="ARBA" id="ARBA00023015"/>
    </source>
</evidence>
<dbReference type="GO" id="GO:0003682">
    <property type="term" value="F:chromatin binding"/>
    <property type="evidence" value="ECO:0007669"/>
    <property type="project" value="EnsemblFungi"/>
</dbReference>
<evidence type="ECO:0000313" key="14">
    <source>
        <dbReference type="EMBL" id="EPZ35367.1"/>
    </source>
</evidence>
<feature type="domain" description="SWIRM" evidence="11">
    <location>
        <begin position="367"/>
        <end position="461"/>
    </location>
</feature>
<keyword evidence="5 7" id="KW-0804">Transcription</keyword>
<dbReference type="STRING" id="988480.A0A075AYK5"/>
<keyword evidence="6 7" id="KW-0539">Nucleus</keyword>
<evidence type="ECO:0000259" key="11">
    <source>
        <dbReference type="PROSITE" id="PS50934"/>
    </source>
</evidence>
<dbReference type="AlphaFoldDB" id="A0A075AYK5"/>
<dbReference type="InterPro" id="IPR055141">
    <property type="entry name" value="TADA2A_B-like_dom"/>
</dbReference>
<keyword evidence="2 8" id="KW-0863">Zinc-finger</keyword>
<evidence type="ECO:0000259" key="10">
    <source>
        <dbReference type="PROSITE" id="PS50135"/>
    </source>
</evidence>
<evidence type="ECO:0000256" key="6">
    <source>
        <dbReference type="ARBA" id="ARBA00023242"/>
    </source>
</evidence>
<dbReference type="InterPro" id="IPR001005">
    <property type="entry name" value="SANT/Myb"/>
</dbReference>
<dbReference type="GO" id="GO:0000124">
    <property type="term" value="C:SAGA complex"/>
    <property type="evidence" value="ECO:0007669"/>
    <property type="project" value="EnsemblFungi"/>
</dbReference>
<evidence type="ECO:0000259" key="12">
    <source>
        <dbReference type="PROSITE" id="PS51293"/>
    </source>
</evidence>
<evidence type="ECO:0000256" key="7">
    <source>
        <dbReference type="PIRNR" id="PIRNR025024"/>
    </source>
</evidence>
<evidence type="ECO:0000256" key="5">
    <source>
        <dbReference type="ARBA" id="ARBA00023163"/>
    </source>
</evidence>
<evidence type="ECO:0000256" key="3">
    <source>
        <dbReference type="ARBA" id="ARBA00022833"/>
    </source>
</evidence>
<dbReference type="InterPro" id="IPR043145">
    <property type="entry name" value="Znf_ZZ_sf"/>
</dbReference>
<dbReference type="InterPro" id="IPR009057">
    <property type="entry name" value="Homeodomain-like_sf"/>
</dbReference>
<feature type="domain" description="ZZ-type" evidence="10">
    <location>
        <begin position="5"/>
        <end position="61"/>
    </location>
</feature>
<keyword evidence="1" id="KW-0479">Metal-binding</keyword>
<sequence length="461" mass="52935">MHCGGVNFHCNGCHKDITHIVRICCAVCADTHICVECFSAGAEFHSHLNTHPYRVFDTLQTTIYTEDWSAEEEWFLLEGIETMGMGNWQGISEVVGTKTREECEKHYFDIYVTSDEFPLPKNVSNDRELSMEAKILTKDGLEWLGKEKFEKAINSYPEIPKLTSVPANHEIQGYMPLRGEFDYEQEQEAEMSVKDISFHEDDSASEVELKLTMLEIYYDRLNRRYEKRDFVLTRGFTDYKKMQTIEKSRSKEERDILNTMKPFARFMTPGDFNDFCSGLFAEKELMNRCALLQECRKMGFTTLAQVEAYEKEKILSKDPNYKRKEPSVSPYVKPPKLVIRASGSTDVGSIADFLSGAKGGRMFGNQDALISIGTPLDMNNTDGAELLSPKERELCGMLRLNPKSYLNVKDTLMAEYHKQGHLKRAKARQMIKIDVNKTGKLYDFFVKCGWIKNQFPPSVQN</sequence>
<dbReference type="GO" id="GO:0006357">
    <property type="term" value="P:regulation of transcription by RNA polymerase II"/>
    <property type="evidence" value="ECO:0007669"/>
    <property type="project" value="EnsemblFungi"/>
</dbReference>
<dbReference type="FunFam" id="1.10.10.60:FF:000110">
    <property type="entry name" value="Transcriptional adapter"/>
    <property type="match status" value="1"/>
</dbReference>
<dbReference type="InterPro" id="IPR000433">
    <property type="entry name" value="Znf_ZZ"/>
</dbReference>
<keyword evidence="15" id="KW-1185">Reference proteome</keyword>
<dbReference type="OMA" id="YNGNHRP"/>
<dbReference type="GO" id="GO:0003713">
    <property type="term" value="F:transcription coactivator activity"/>
    <property type="evidence" value="ECO:0007669"/>
    <property type="project" value="EnsemblFungi"/>
</dbReference>
<dbReference type="GO" id="GO:0071470">
    <property type="term" value="P:cellular response to osmotic stress"/>
    <property type="evidence" value="ECO:0007669"/>
    <property type="project" value="EnsemblFungi"/>
</dbReference>
<evidence type="ECO:0000259" key="13">
    <source>
        <dbReference type="PROSITE" id="PS51294"/>
    </source>
</evidence>
<dbReference type="GO" id="GO:0008270">
    <property type="term" value="F:zinc ion binding"/>
    <property type="evidence" value="ECO:0007669"/>
    <property type="project" value="UniProtKB-KW"/>
</dbReference>
<feature type="domain" description="Myb-like" evidence="9">
    <location>
        <begin position="68"/>
        <end position="111"/>
    </location>
</feature>
<dbReference type="OrthoDB" id="270417at2759"/>
<dbReference type="InterPro" id="IPR017930">
    <property type="entry name" value="Myb_dom"/>
</dbReference>
<dbReference type="Gene3D" id="3.30.60.90">
    <property type="match status" value="1"/>
</dbReference>
<dbReference type="SMART" id="SM00291">
    <property type="entry name" value="ZnF_ZZ"/>
    <property type="match status" value="1"/>
</dbReference>
<gene>
    <name evidence="14" type="ORF">O9G_003021</name>
</gene>
<dbReference type="PROSITE" id="PS50090">
    <property type="entry name" value="MYB_LIKE"/>
    <property type="match status" value="1"/>
</dbReference>
<evidence type="ECO:0000313" key="15">
    <source>
        <dbReference type="Proteomes" id="UP000030755"/>
    </source>
</evidence>
<dbReference type="Pfam" id="PF00249">
    <property type="entry name" value="Myb_DNA-binding"/>
    <property type="match status" value="1"/>
</dbReference>
<evidence type="ECO:0000256" key="8">
    <source>
        <dbReference type="PROSITE-ProRule" id="PRU00228"/>
    </source>
</evidence>
<dbReference type="SUPFAM" id="SSF46689">
    <property type="entry name" value="Homeodomain-like"/>
    <property type="match status" value="2"/>
</dbReference>
<dbReference type="GO" id="GO:0031509">
    <property type="term" value="P:subtelomeric heterochromatin formation"/>
    <property type="evidence" value="ECO:0007669"/>
    <property type="project" value="EnsemblFungi"/>
</dbReference>
<dbReference type="PROSITE" id="PS51294">
    <property type="entry name" value="HTH_MYB"/>
    <property type="match status" value="1"/>
</dbReference>
<feature type="domain" description="SANT" evidence="12">
    <location>
        <begin position="63"/>
        <end position="115"/>
    </location>
</feature>
<dbReference type="InterPro" id="IPR036388">
    <property type="entry name" value="WH-like_DNA-bd_sf"/>
</dbReference>
<evidence type="ECO:0000256" key="2">
    <source>
        <dbReference type="ARBA" id="ARBA00022771"/>
    </source>
</evidence>
<dbReference type="EMBL" id="KE560847">
    <property type="protein sequence ID" value="EPZ35367.1"/>
    <property type="molecule type" value="Genomic_DNA"/>
</dbReference>
<dbReference type="HOGENOM" id="CLU_018273_3_0_1"/>
<dbReference type="PROSITE" id="PS51293">
    <property type="entry name" value="SANT"/>
    <property type="match status" value="1"/>
</dbReference>
<dbReference type="GO" id="GO:0010520">
    <property type="term" value="P:regulation of reciprocal meiotic recombination"/>
    <property type="evidence" value="ECO:0007669"/>
    <property type="project" value="EnsemblFungi"/>
</dbReference>
<dbReference type="SUPFAM" id="SSF57850">
    <property type="entry name" value="RING/U-box"/>
    <property type="match status" value="1"/>
</dbReference>
<dbReference type="Pfam" id="PF25299">
    <property type="entry name" value="ZZ_ADA2"/>
    <property type="match status" value="1"/>
</dbReference>
<organism evidence="14 15">
    <name type="scientific">Rozella allomycis (strain CSF55)</name>
    <dbReference type="NCBI Taxonomy" id="988480"/>
    <lineage>
        <taxon>Eukaryota</taxon>
        <taxon>Fungi</taxon>
        <taxon>Fungi incertae sedis</taxon>
        <taxon>Cryptomycota</taxon>
        <taxon>Cryptomycota incertae sedis</taxon>
        <taxon>Rozella</taxon>
    </lineage>
</organism>
<dbReference type="GO" id="GO:1990414">
    <property type="term" value="P:replication-born double-strand break repair via sister chromatid exchange"/>
    <property type="evidence" value="ECO:0007669"/>
    <property type="project" value="EnsemblFungi"/>
</dbReference>
<dbReference type="Gene3D" id="1.10.10.10">
    <property type="entry name" value="Winged helix-like DNA-binding domain superfamily/Winged helix DNA-binding domain"/>
    <property type="match status" value="1"/>
</dbReference>
<proteinExistence type="predicted"/>
<dbReference type="FunFam" id="1.10.10.10:FF:000087">
    <property type="entry name" value="Transcriptional adapter 2"/>
    <property type="match status" value="1"/>
</dbReference>
<dbReference type="CDD" id="cd02335">
    <property type="entry name" value="ZZ_ADA2"/>
    <property type="match status" value="1"/>
</dbReference>
<dbReference type="PROSITE" id="PS50135">
    <property type="entry name" value="ZF_ZZ_2"/>
    <property type="match status" value="1"/>
</dbReference>
<dbReference type="PANTHER" id="PTHR12374">
    <property type="entry name" value="TRANSCRIPTIONAL ADAPTOR 2 ADA2 -RELATED"/>
    <property type="match status" value="1"/>
</dbReference>
<feature type="domain" description="HTH myb-type" evidence="13">
    <location>
        <begin position="68"/>
        <end position="115"/>
    </location>
</feature>
<comment type="subcellular location">
    <subcellularLocation>
        <location evidence="7">Nucleus</location>
    </subcellularLocation>
</comment>
<dbReference type="Pfam" id="PF22941">
    <property type="entry name" value="TADA2A-like_3rd"/>
    <property type="match status" value="1"/>
</dbReference>
<protein>
    <recommendedName>
        <fullName evidence="7">Transcriptional adapter 2</fullName>
    </recommendedName>
</protein>
<dbReference type="CDD" id="cd00167">
    <property type="entry name" value="SANT"/>
    <property type="match status" value="1"/>
</dbReference>
<evidence type="ECO:0000259" key="9">
    <source>
        <dbReference type="PROSITE" id="PS50090"/>
    </source>
</evidence>
<keyword evidence="4 7" id="KW-0805">Transcription regulation</keyword>
<dbReference type="PANTHER" id="PTHR12374:SF20">
    <property type="entry name" value="TRANSCRIPTIONAL ADAPTER 2-ALPHA"/>
    <property type="match status" value="1"/>
</dbReference>
<accession>A0A075AYK5</accession>
<dbReference type="Gene3D" id="1.10.10.60">
    <property type="entry name" value="Homeodomain-like"/>
    <property type="match status" value="1"/>
</dbReference>
<dbReference type="GO" id="GO:0001786">
    <property type="term" value="F:phosphatidylserine binding"/>
    <property type="evidence" value="ECO:0007669"/>
    <property type="project" value="EnsemblFungi"/>
</dbReference>
<dbReference type="Proteomes" id="UP000030755">
    <property type="component" value="Unassembled WGS sequence"/>
</dbReference>
<dbReference type="GO" id="GO:0000183">
    <property type="term" value="P:rDNA heterochromatin formation"/>
    <property type="evidence" value="ECO:0007669"/>
    <property type="project" value="EnsemblFungi"/>
</dbReference>
<evidence type="ECO:0000256" key="1">
    <source>
        <dbReference type="ARBA" id="ARBA00022723"/>
    </source>
</evidence>
<dbReference type="SMART" id="SM00717">
    <property type="entry name" value="SANT"/>
    <property type="match status" value="1"/>
</dbReference>
<dbReference type="PROSITE" id="PS50934">
    <property type="entry name" value="SWIRM"/>
    <property type="match status" value="1"/>
</dbReference>
<dbReference type="InterPro" id="IPR041983">
    <property type="entry name" value="ADA2-like_ZZ"/>
</dbReference>
<dbReference type="GO" id="GO:0005634">
    <property type="term" value="C:nucleus"/>
    <property type="evidence" value="ECO:0007669"/>
    <property type="project" value="UniProtKB-SubCell"/>
</dbReference>
<dbReference type="InterPro" id="IPR016827">
    <property type="entry name" value="Ada2/TADA2"/>
</dbReference>
<dbReference type="Pfam" id="PF04433">
    <property type="entry name" value="SWIRM"/>
    <property type="match status" value="1"/>
</dbReference>
<keyword evidence="3" id="KW-0862">Zinc</keyword>
<dbReference type="GO" id="GO:0046695">
    <property type="term" value="C:SLIK (SAGA-like) complex"/>
    <property type="evidence" value="ECO:0007669"/>
    <property type="project" value="EnsemblFungi"/>
</dbReference>
<dbReference type="InterPro" id="IPR007526">
    <property type="entry name" value="SWIRM"/>
</dbReference>
<dbReference type="GO" id="GO:0000781">
    <property type="term" value="C:chromosome, telomeric region"/>
    <property type="evidence" value="ECO:0007669"/>
    <property type="project" value="GOC"/>
</dbReference>
<dbReference type="GO" id="GO:0140671">
    <property type="term" value="C:ADA complex"/>
    <property type="evidence" value="ECO:0007669"/>
    <property type="project" value="EnsemblFungi"/>
</dbReference>